<comment type="caution">
    <text evidence="6">The sequence shown here is derived from an EMBL/GenBank/DDBJ whole genome shotgun (WGS) entry which is preliminary data.</text>
</comment>
<dbReference type="GO" id="GO:0006572">
    <property type="term" value="P:L-tyrosine catabolic process"/>
    <property type="evidence" value="ECO:0007669"/>
    <property type="project" value="TreeGrafter"/>
</dbReference>
<dbReference type="Proteomes" id="UP000886885">
    <property type="component" value="Chromosome 7A"/>
</dbReference>
<dbReference type="CDD" id="cd00609">
    <property type="entry name" value="AAT_like"/>
    <property type="match status" value="1"/>
</dbReference>
<dbReference type="Pfam" id="PF00155">
    <property type="entry name" value="Aminotran_1_2"/>
    <property type="match status" value="1"/>
</dbReference>
<accession>A0A8X8CMS9</accession>
<keyword evidence="7" id="KW-1185">Reference proteome</keyword>
<dbReference type="GO" id="GO:0004838">
    <property type="term" value="F:L-tyrosine-2-oxoglutarate transaminase activity"/>
    <property type="evidence" value="ECO:0007669"/>
    <property type="project" value="TreeGrafter"/>
</dbReference>
<dbReference type="AlphaFoldDB" id="A0A8X8CMS9"/>
<sequence>MEGKLKKFGFEDSEKIKKAPPSYSIKGVVSFLNEITNKDDHRPAISLGLGDPSHFKCFRTTAIAEDAVIEAIRSAKFNSYAPTGGIFPARKAIAEHLSNDLPYQLSPEDIYVTAGCKQAMEVTVKVLARPEANILLPRPGYRTYETFANLHHLEFRLFDLLPERGWEVDLHAVEAIADENTIAMVIINPGNPCGSVYSYEHLSKIADTARKLGILVIADEVYGRVTFGSKPFVPMGVFGSTVPVITLGSISKRWMVPGWRLGWLVTSDPTGLLQKCGIADSIENVLNPAPFSPTFIQAAVPEILEKTTDEFFSKTIDILRAASAFCYDKLKEIPCITCPQRAEGAMFVLVKLNLSLLEDIEDDMEFCLKLAKEESLVILPGENQVRNIHFLSVPSAGVTVGLKNWLRITFSVEQSSLEDGLGRLRSFCGRHAKKP</sequence>
<organism evidence="6 7">
    <name type="scientific">Populus tomentosa</name>
    <name type="common">Chinese white poplar</name>
    <dbReference type="NCBI Taxonomy" id="118781"/>
    <lineage>
        <taxon>Eukaryota</taxon>
        <taxon>Viridiplantae</taxon>
        <taxon>Streptophyta</taxon>
        <taxon>Embryophyta</taxon>
        <taxon>Tracheophyta</taxon>
        <taxon>Spermatophyta</taxon>
        <taxon>Magnoliopsida</taxon>
        <taxon>eudicotyledons</taxon>
        <taxon>Gunneridae</taxon>
        <taxon>Pentapetalae</taxon>
        <taxon>rosids</taxon>
        <taxon>fabids</taxon>
        <taxon>Malpighiales</taxon>
        <taxon>Salicaceae</taxon>
        <taxon>Saliceae</taxon>
        <taxon>Populus</taxon>
    </lineage>
</organism>
<evidence type="ECO:0000256" key="4">
    <source>
        <dbReference type="PIRNR" id="PIRNR000517"/>
    </source>
</evidence>
<keyword evidence="3 4" id="KW-0663">Pyridoxal phosphate</keyword>
<dbReference type="PIRSF" id="PIRSF000517">
    <property type="entry name" value="Tyr_transaminase"/>
    <property type="match status" value="1"/>
</dbReference>
<evidence type="ECO:0000259" key="5">
    <source>
        <dbReference type="Pfam" id="PF00155"/>
    </source>
</evidence>
<evidence type="ECO:0000256" key="1">
    <source>
        <dbReference type="ARBA" id="ARBA00001933"/>
    </source>
</evidence>
<evidence type="ECO:0000256" key="2">
    <source>
        <dbReference type="ARBA" id="ARBA00007441"/>
    </source>
</evidence>
<evidence type="ECO:0000313" key="6">
    <source>
        <dbReference type="EMBL" id="KAG6768771.1"/>
    </source>
</evidence>
<proteinExistence type="inferred from homology"/>
<dbReference type="PANTHER" id="PTHR45744">
    <property type="entry name" value="TYROSINE AMINOTRANSFERASE"/>
    <property type="match status" value="1"/>
</dbReference>
<dbReference type="NCBIfam" id="TIGR01265">
    <property type="entry name" value="tyr_nico_aTase"/>
    <property type="match status" value="1"/>
</dbReference>
<evidence type="ECO:0000313" key="7">
    <source>
        <dbReference type="Proteomes" id="UP000886885"/>
    </source>
</evidence>
<comment type="cofactor">
    <cofactor evidence="1 4">
        <name>pyridoxal 5'-phosphate</name>
        <dbReference type="ChEBI" id="CHEBI:597326"/>
    </cofactor>
</comment>
<protein>
    <recommendedName>
        <fullName evidence="5">Aminotransferase class I/classII large domain-containing protein</fullName>
    </recommendedName>
</protein>
<dbReference type="EMBL" id="JAAWWB010000013">
    <property type="protein sequence ID" value="KAG6768771.1"/>
    <property type="molecule type" value="Genomic_DNA"/>
</dbReference>
<dbReference type="InterPro" id="IPR005958">
    <property type="entry name" value="TyrNic_aminoTrfase"/>
</dbReference>
<dbReference type="PANTHER" id="PTHR45744:SF11">
    <property type="entry name" value="TYROSINE AMINOTRANSFERASE"/>
    <property type="match status" value="1"/>
</dbReference>
<comment type="similarity">
    <text evidence="2 4">Belongs to the class-I pyridoxal-phosphate-dependent aminotransferase family.</text>
</comment>
<dbReference type="GO" id="GO:0030170">
    <property type="term" value="F:pyridoxal phosphate binding"/>
    <property type="evidence" value="ECO:0007669"/>
    <property type="project" value="InterPro"/>
</dbReference>
<evidence type="ECO:0000256" key="3">
    <source>
        <dbReference type="ARBA" id="ARBA00022898"/>
    </source>
</evidence>
<dbReference type="OrthoDB" id="7042322at2759"/>
<dbReference type="FunFam" id="3.40.640.10:FF:000048">
    <property type="entry name" value="tyrosine aminotransferase"/>
    <property type="match status" value="1"/>
</dbReference>
<name>A0A8X8CMS9_POPTO</name>
<feature type="domain" description="Aminotransferase class I/classII large" evidence="5">
    <location>
        <begin position="45"/>
        <end position="423"/>
    </location>
</feature>
<reference evidence="6" key="1">
    <citation type="journal article" date="2020" name="bioRxiv">
        <title>Hybrid origin of Populus tomentosa Carr. identified through genome sequencing and phylogenomic analysis.</title>
        <authorList>
            <person name="An X."/>
            <person name="Gao K."/>
            <person name="Chen Z."/>
            <person name="Li J."/>
            <person name="Yang X."/>
            <person name="Yang X."/>
            <person name="Zhou J."/>
            <person name="Guo T."/>
            <person name="Zhao T."/>
            <person name="Huang S."/>
            <person name="Miao D."/>
            <person name="Khan W.U."/>
            <person name="Rao P."/>
            <person name="Ye M."/>
            <person name="Lei B."/>
            <person name="Liao W."/>
            <person name="Wang J."/>
            <person name="Ji L."/>
            <person name="Li Y."/>
            <person name="Guo B."/>
            <person name="Mustafa N.S."/>
            <person name="Li S."/>
            <person name="Yun Q."/>
            <person name="Keller S.R."/>
            <person name="Mao J."/>
            <person name="Zhang R."/>
            <person name="Strauss S.H."/>
        </authorList>
    </citation>
    <scope>NUCLEOTIDE SEQUENCE</scope>
    <source>
        <strain evidence="6">GM15</strain>
        <tissue evidence="6">Leaf</tissue>
    </source>
</reference>
<gene>
    <name evidence="6" type="ORF">POTOM_027700</name>
</gene>
<dbReference type="InterPro" id="IPR004839">
    <property type="entry name" value="Aminotransferase_I/II_large"/>
</dbReference>